<dbReference type="EMBL" id="WOBO01000003">
    <property type="protein sequence ID" value="MUK44005.1"/>
    <property type="molecule type" value="Genomic_DNA"/>
</dbReference>
<keyword evidence="1" id="KW-0472">Membrane</keyword>
<comment type="caution">
    <text evidence="2">The sequence shown here is derived from an EMBL/GenBank/DDBJ whole genome shotgun (WGS) entry which is preliminary data.</text>
</comment>
<dbReference type="Proteomes" id="UP000435323">
    <property type="component" value="Unassembled WGS sequence"/>
</dbReference>
<sequence>MISKQKGFSLLEVLISFVLLIVGVLGLIKLQVFVDKKSEYAANSIQALYAAESKLEYFRTRSMDGSADGTIAFDTIVTQATPELINGYKVSWEVKDSMPTVISGANVATLKEVNIKAEWLDRWNETKNVTLQTMISRYSEFN</sequence>
<proteinExistence type="predicted"/>
<evidence type="ECO:0000313" key="3">
    <source>
        <dbReference type="Proteomes" id="UP000435323"/>
    </source>
</evidence>
<gene>
    <name evidence="2" type="ORF">GNP77_01305</name>
</gene>
<accession>A0A6N3Z3C0</accession>
<dbReference type="AlphaFoldDB" id="A0A6N3Z3C0"/>
<protein>
    <submittedName>
        <fullName evidence="2">Pilus assembly protein PilV</fullName>
    </submittedName>
</protein>
<name>A0A6N3Z3C0_ALIFS</name>
<dbReference type="RefSeq" id="WP_063669612.1">
    <property type="nucleotide sequence ID" value="NZ_JAJVEG010000007.1"/>
</dbReference>
<evidence type="ECO:0000256" key="1">
    <source>
        <dbReference type="SAM" id="Phobius"/>
    </source>
</evidence>
<feature type="transmembrane region" description="Helical" evidence="1">
    <location>
        <begin position="7"/>
        <end position="28"/>
    </location>
</feature>
<evidence type="ECO:0000313" key="2">
    <source>
        <dbReference type="EMBL" id="MUK44005.1"/>
    </source>
</evidence>
<dbReference type="InterPro" id="IPR012902">
    <property type="entry name" value="N_methyl_site"/>
</dbReference>
<dbReference type="PROSITE" id="PS00409">
    <property type="entry name" value="PROKAR_NTER_METHYL"/>
    <property type="match status" value="1"/>
</dbReference>
<keyword evidence="1" id="KW-1133">Transmembrane helix</keyword>
<reference evidence="2 3" key="1">
    <citation type="submission" date="2019-11" db="EMBL/GenBank/DDBJ databases">
        <title>Using colonization assays and comparative genomics to discover symbiosis behaviors and factors in Vibrio fischeri.</title>
        <authorList>
            <person name="Bongrand C."/>
            <person name="Moriano-Gutierrez S."/>
            <person name="Arevalo P."/>
            <person name="Mcfall-Ngai M."/>
            <person name="Visick K."/>
            <person name="Polz M.F."/>
            <person name="Ruby E.G."/>
        </authorList>
    </citation>
    <scope>NUCLEOTIDE SEQUENCE [LARGE SCALE GENOMIC DNA]</scope>
    <source>
        <strain evidence="3">emors.3.2</strain>
    </source>
</reference>
<organism evidence="2 3">
    <name type="scientific">Aliivibrio fischeri</name>
    <name type="common">Vibrio fischeri</name>
    <dbReference type="NCBI Taxonomy" id="668"/>
    <lineage>
        <taxon>Bacteria</taxon>
        <taxon>Pseudomonadati</taxon>
        <taxon>Pseudomonadota</taxon>
        <taxon>Gammaproteobacteria</taxon>
        <taxon>Vibrionales</taxon>
        <taxon>Vibrionaceae</taxon>
        <taxon>Aliivibrio</taxon>
    </lineage>
</organism>
<dbReference type="Pfam" id="PF07963">
    <property type="entry name" value="N_methyl"/>
    <property type="match status" value="1"/>
</dbReference>
<keyword evidence="1" id="KW-0812">Transmembrane</keyword>